<evidence type="ECO:0000259" key="6">
    <source>
        <dbReference type="Pfam" id="PF04085"/>
    </source>
</evidence>
<dbReference type="Proteomes" id="UP000188169">
    <property type="component" value="Unassembled WGS sequence"/>
</dbReference>
<evidence type="ECO:0000313" key="8">
    <source>
        <dbReference type="Proteomes" id="UP000188169"/>
    </source>
</evidence>
<dbReference type="GO" id="GO:0008360">
    <property type="term" value="P:regulation of cell shape"/>
    <property type="evidence" value="ECO:0007669"/>
    <property type="project" value="UniProtKB-KW"/>
</dbReference>
<keyword evidence="8" id="KW-1185">Reference proteome</keyword>
<name>A0A1R4EEU9_9GAMM</name>
<evidence type="ECO:0000313" key="7">
    <source>
        <dbReference type="EMBL" id="SJM37023.1"/>
    </source>
</evidence>
<feature type="domain" description="Rod shape-determining protein MreC beta-barrel core" evidence="6">
    <location>
        <begin position="125"/>
        <end position="272"/>
    </location>
</feature>
<proteinExistence type="inferred from homology"/>
<dbReference type="InterPro" id="IPR042177">
    <property type="entry name" value="Cell/Rod_1"/>
</dbReference>
<dbReference type="AlphaFoldDB" id="A0A1R4EEU9"/>
<dbReference type="EMBL" id="FUGD01000071">
    <property type="protein sequence ID" value="SJM37023.1"/>
    <property type="molecule type" value="Genomic_DNA"/>
</dbReference>
<reference evidence="8" key="1">
    <citation type="submission" date="2017-02" db="EMBL/GenBank/DDBJ databases">
        <authorList>
            <person name="Mornico D."/>
        </authorList>
    </citation>
    <scope>NUCLEOTIDE SEQUENCE [LARGE SCALE GENOMIC DNA]</scope>
</reference>
<evidence type="ECO:0000256" key="3">
    <source>
        <dbReference type="ARBA" id="ARBA00022960"/>
    </source>
</evidence>
<dbReference type="OrthoDB" id="9808025at2"/>
<dbReference type="NCBIfam" id="TIGR00219">
    <property type="entry name" value="mreC"/>
    <property type="match status" value="1"/>
</dbReference>
<dbReference type="RefSeq" id="WP_077448445.1">
    <property type="nucleotide sequence ID" value="NZ_FUGD01000071.1"/>
</dbReference>
<keyword evidence="3 5" id="KW-0133">Cell shape</keyword>
<dbReference type="GO" id="GO:0005886">
    <property type="term" value="C:plasma membrane"/>
    <property type="evidence" value="ECO:0007669"/>
    <property type="project" value="TreeGrafter"/>
</dbReference>
<evidence type="ECO:0000256" key="5">
    <source>
        <dbReference type="PIRNR" id="PIRNR038471"/>
    </source>
</evidence>
<dbReference type="STRING" id="1945520.A1019T_00994"/>
<dbReference type="Gene3D" id="2.40.10.350">
    <property type="entry name" value="Rod shape-determining protein MreC, domain 2"/>
    <property type="match status" value="1"/>
</dbReference>
<dbReference type="Pfam" id="PF04085">
    <property type="entry name" value="MreC"/>
    <property type="match status" value="1"/>
</dbReference>
<dbReference type="InterPro" id="IPR055342">
    <property type="entry name" value="MreC_beta-barrel_core"/>
</dbReference>
<evidence type="ECO:0000256" key="2">
    <source>
        <dbReference type="ARBA" id="ARBA00013855"/>
    </source>
</evidence>
<organism evidence="7 8">
    <name type="scientific">Psychrobacter pasteurii</name>
    <dbReference type="NCBI Taxonomy" id="1945520"/>
    <lineage>
        <taxon>Bacteria</taxon>
        <taxon>Pseudomonadati</taxon>
        <taxon>Pseudomonadota</taxon>
        <taxon>Gammaproteobacteria</taxon>
        <taxon>Moraxellales</taxon>
        <taxon>Moraxellaceae</taxon>
        <taxon>Psychrobacter</taxon>
    </lineage>
</organism>
<dbReference type="Gene3D" id="2.40.10.340">
    <property type="entry name" value="Rod shape-determining protein MreC, domain 1"/>
    <property type="match status" value="1"/>
</dbReference>
<comment type="function">
    <text evidence="5">Involved in formation and maintenance of cell shape.</text>
</comment>
<evidence type="ECO:0000256" key="1">
    <source>
        <dbReference type="ARBA" id="ARBA00009369"/>
    </source>
</evidence>
<dbReference type="PANTHER" id="PTHR34138:SF1">
    <property type="entry name" value="CELL SHAPE-DETERMINING PROTEIN MREC"/>
    <property type="match status" value="1"/>
</dbReference>
<gene>
    <name evidence="7" type="primary">mreC</name>
    <name evidence="7" type="ORF">A1019T_00994</name>
</gene>
<dbReference type="InterPro" id="IPR007221">
    <property type="entry name" value="MreC"/>
</dbReference>
<dbReference type="PANTHER" id="PTHR34138">
    <property type="entry name" value="CELL SHAPE-DETERMINING PROTEIN MREC"/>
    <property type="match status" value="1"/>
</dbReference>
<dbReference type="InterPro" id="IPR042175">
    <property type="entry name" value="Cell/Rod_MreC_2"/>
</dbReference>
<protein>
    <recommendedName>
        <fullName evidence="2 5">Cell shape-determining protein MreC</fullName>
    </recommendedName>
    <alternativeName>
        <fullName evidence="4 5">Cell shape protein MreC</fullName>
    </alternativeName>
</protein>
<evidence type="ECO:0000256" key="4">
    <source>
        <dbReference type="ARBA" id="ARBA00032089"/>
    </source>
</evidence>
<comment type="similarity">
    <text evidence="1 5">Belongs to the MreC family.</text>
</comment>
<dbReference type="PIRSF" id="PIRSF038471">
    <property type="entry name" value="MreC"/>
    <property type="match status" value="1"/>
</dbReference>
<sequence length="306" mass="33979">MPTTLFAQYNLTLKKTAAVLLVAMVLMLLDSKNPDWFNPIRDTSHSAMQPIYQMSVLPTFVSHWADGTLMSKEALRRENVQLHAQLLHAQAKLQQQDYVLAQNARLQGILSTTKPDQYELNLAQVIGTDTNPLKQIVVLNKGSKDGVQVGQTAIDENGILGQIINVYPNTSRLLLITDELQSVSVTVRRTGQRAIVTGEGTPSSLKLDYIFKTSDIRVGDELISSGLGGRFPAGYRVGRVEYINPEQNENFMNIEVTPAADFVNSSYVLIMQDSEHAPNYRDDRFTGSLELTQTPYVPPSRSPDAK</sequence>
<accession>A0A1R4EEU9</accession>